<evidence type="ECO:0000313" key="1">
    <source>
        <dbReference type="EMBL" id="RPF71486.1"/>
    </source>
</evidence>
<dbReference type="Proteomes" id="UP000275232">
    <property type="component" value="Unassembled WGS sequence"/>
</dbReference>
<comment type="caution">
    <text evidence="1">The sequence shown here is derived from an EMBL/GenBank/DDBJ whole genome shotgun (WGS) entry which is preliminary data.</text>
</comment>
<dbReference type="EMBL" id="RPFZ01000001">
    <property type="protein sequence ID" value="RPF71486.1"/>
    <property type="molecule type" value="Genomic_DNA"/>
</dbReference>
<keyword evidence="2" id="KW-1185">Reference proteome</keyword>
<gene>
    <name evidence="1" type="ORF">EG799_07550</name>
</gene>
<dbReference type="RefSeq" id="WP_123879988.1">
    <property type="nucleotide sequence ID" value="NZ_RPFZ01000001.1"/>
</dbReference>
<name>A0A3N5CT65_9SPHN</name>
<dbReference type="AlphaFoldDB" id="A0A3N5CT65"/>
<organism evidence="1 2">
    <name type="scientific">Aurantiacibacter spongiae</name>
    <dbReference type="NCBI Taxonomy" id="2488860"/>
    <lineage>
        <taxon>Bacteria</taxon>
        <taxon>Pseudomonadati</taxon>
        <taxon>Pseudomonadota</taxon>
        <taxon>Alphaproteobacteria</taxon>
        <taxon>Sphingomonadales</taxon>
        <taxon>Erythrobacteraceae</taxon>
        <taxon>Aurantiacibacter</taxon>
    </lineage>
</organism>
<reference evidence="1 2" key="1">
    <citation type="submission" date="2018-11" db="EMBL/GenBank/DDBJ databases">
        <title>Erythrobacter spongiae sp. nov., isolated from a marine sponge.</title>
        <authorList>
            <person name="Zhuang L."/>
            <person name="Luo L."/>
        </authorList>
    </citation>
    <scope>NUCLEOTIDE SEQUENCE [LARGE SCALE GENOMIC DNA]</scope>
    <source>
        <strain evidence="1 2">HN-E23</strain>
    </source>
</reference>
<accession>A0A3N5CT65</accession>
<sequence>MSLSARVEAALSRAVDPAVTEFAAVLAREAGALAVLFYGSNLRTGSREGVLDYYVLLPGRPERGIWPRVSYRERACKDEILRAKIATMTLAKFAEAARGETLDTTIWARFVQPSALVWYRDDAARVEVTQATEAAVLTAARLAVAVGPCSGTEADYWRALFRATYQAELRVEKAGRENSILELNAGHFDGLLSDALKSDDIHFRRHGSHIAPDMAANRRRSIKAWWRTRRRLGKPINILRLLRATRTFDGAARYGAWKVERHTGIAVKLTPWRERHPVLAAPGVMWRVWRAKRRA</sequence>
<evidence type="ECO:0000313" key="2">
    <source>
        <dbReference type="Proteomes" id="UP000275232"/>
    </source>
</evidence>
<proteinExistence type="predicted"/>
<protein>
    <submittedName>
        <fullName evidence="1">Uncharacterized protein</fullName>
    </submittedName>
</protein>
<dbReference type="OrthoDB" id="7340718at2"/>